<dbReference type="EMBL" id="CP013140">
    <property type="protein sequence ID" value="ALN58230.1"/>
    <property type="molecule type" value="Genomic_DNA"/>
</dbReference>
<accession>A0A0S2DHV0</accession>
<sequence length="46" mass="5160">MKKHRIIPLERVDEMRFGPQPRDCAGDAAGRSLPDARIGGRTTARR</sequence>
<dbReference type="AlphaFoldDB" id="A0A0S2DHV0"/>
<feature type="region of interest" description="Disordered" evidence="1">
    <location>
        <begin position="17"/>
        <end position="46"/>
    </location>
</feature>
<organism evidence="2 3">
    <name type="scientific">Lysobacter enzymogenes</name>
    <dbReference type="NCBI Taxonomy" id="69"/>
    <lineage>
        <taxon>Bacteria</taxon>
        <taxon>Pseudomonadati</taxon>
        <taxon>Pseudomonadota</taxon>
        <taxon>Gammaproteobacteria</taxon>
        <taxon>Lysobacterales</taxon>
        <taxon>Lysobacteraceae</taxon>
        <taxon>Lysobacter</taxon>
    </lineage>
</organism>
<reference evidence="2 3" key="1">
    <citation type="submission" date="2015-11" db="EMBL/GenBank/DDBJ databases">
        <title>Genome sequences of Lysobacter enzymogenes strain C3 and Lysobacter antibioticus ATCC 29479.</title>
        <authorList>
            <person name="Kobayashi D.Y."/>
        </authorList>
    </citation>
    <scope>NUCLEOTIDE SEQUENCE [LARGE SCALE GENOMIC DNA]</scope>
    <source>
        <strain evidence="2 3">C3</strain>
    </source>
</reference>
<gene>
    <name evidence="2" type="ORF">GLE_2882</name>
</gene>
<name>A0A0S2DHV0_LYSEN</name>
<dbReference type="KEGG" id="lez:GLE_2882"/>
<evidence type="ECO:0000256" key="1">
    <source>
        <dbReference type="SAM" id="MobiDB-lite"/>
    </source>
</evidence>
<evidence type="ECO:0000313" key="3">
    <source>
        <dbReference type="Proteomes" id="UP000061569"/>
    </source>
</evidence>
<evidence type="ECO:0000313" key="2">
    <source>
        <dbReference type="EMBL" id="ALN58230.1"/>
    </source>
</evidence>
<dbReference type="Proteomes" id="UP000061569">
    <property type="component" value="Chromosome"/>
</dbReference>
<dbReference type="STRING" id="69.GLE_2882"/>
<proteinExistence type="predicted"/>
<protein>
    <submittedName>
        <fullName evidence="2">Uncharacterized protein</fullName>
    </submittedName>
</protein>